<keyword evidence="2 5" id="KW-0238">DNA-binding</keyword>
<keyword evidence="1" id="KW-0805">Transcription regulation</keyword>
<dbReference type="SMART" id="SM00342">
    <property type="entry name" value="HTH_ARAC"/>
    <property type="match status" value="1"/>
</dbReference>
<dbReference type="InterPro" id="IPR011051">
    <property type="entry name" value="RmlC_Cupin_sf"/>
</dbReference>
<sequence>MPPHADHYRPWRAKRFEAAEIDSTKAPPGVEDYLENAFLYRRTPPITFDGRPLDTTMRWFIGSSAAFLHSISRNGGMTGRRAEDDDADSMDGLLTCFITQGRMEVETDGKLLHLDESDVFTLDTAVPHVMRDYPAHVVAIFVPRSAVAAAVDAARLRGIAGRVFTGSELAELFGLQVRYMVGALGTVSPATFDVALTTTADVALAMIRQTEADPAEAKSHLVARVKALVAAAGTDPELTTAKIATMLNVSRSSLYSAFAKQGVTVAAYLRDHRLRTFLQLLRSAPEMPIQKLAHDAGFGGSASDFTKLFRRIYDTSPSEMRLALLKERTSEPTEDTFHAISKK</sequence>
<evidence type="ECO:0000313" key="6">
    <source>
        <dbReference type="Proteomes" id="UP000574769"/>
    </source>
</evidence>
<dbReference type="PANTHER" id="PTHR46796:SF6">
    <property type="entry name" value="ARAC SUBFAMILY"/>
    <property type="match status" value="1"/>
</dbReference>
<reference evidence="5 6" key="1">
    <citation type="submission" date="2020-08" db="EMBL/GenBank/DDBJ databases">
        <title>Genomic Encyclopedia of Type Strains, Phase IV (KMG-IV): sequencing the most valuable type-strain genomes for metagenomic binning, comparative biology and taxonomic classification.</title>
        <authorList>
            <person name="Goeker M."/>
        </authorList>
    </citation>
    <scope>NUCLEOTIDE SEQUENCE [LARGE SCALE GENOMIC DNA]</scope>
    <source>
        <strain evidence="5 6">DSM 15867</strain>
    </source>
</reference>
<dbReference type="AlphaFoldDB" id="A0A7W7EYH9"/>
<dbReference type="Gene3D" id="1.10.10.60">
    <property type="entry name" value="Homeodomain-like"/>
    <property type="match status" value="1"/>
</dbReference>
<proteinExistence type="predicted"/>
<dbReference type="InterPro" id="IPR050204">
    <property type="entry name" value="AraC_XylS_family_regulators"/>
</dbReference>
<keyword evidence="3" id="KW-0804">Transcription</keyword>
<comment type="caution">
    <text evidence="5">The sequence shown here is derived from an EMBL/GenBank/DDBJ whole genome shotgun (WGS) entry which is preliminary data.</text>
</comment>
<dbReference type="GO" id="GO:0043565">
    <property type="term" value="F:sequence-specific DNA binding"/>
    <property type="evidence" value="ECO:0007669"/>
    <property type="project" value="InterPro"/>
</dbReference>
<accession>A0A7W7EYH9</accession>
<dbReference type="InterPro" id="IPR018060">
    <property type="entry name" value="HTH_AraC"/>
</dbReference>
<evidence type="ECO:0000256" key="3">
    <source>
        <dbReference type="ARBA" id="ARBA00023163"/>
    </source>
</evidence>
<dbReference type="PANTHER" id="PTHR46796">
    <property type="entry name" value="HTH-TYPE TRANSCRIPTIONAL ACTIVATOR RHAS-RELATED"/>
    <property type="match status" value="1"/>
</dbReference>
<evidence type="ECO:0000256" key="1">
    <source>
        <dbReference type="ARBA" id="ARBA00023015"/>
    </source>
</evidence>
<gene>
    <name evidence="5" type="ORF">GGQ96_002230</name>
</gene>
<dbReference type="EMBL" id="JACHNY010000004">
    <property type="protein sequence ID" value="MBB4618094.1"/>
    <property type="molecule type" value="Genomic_DNA"/>
</dbReference>
<evidence type="ECO:0000313" key="5">
    <source>
        <dbReference type="EMBL" id="MBB4618094.1"/>
    </source>
</evidence>
<name>A0A7W7EYH9_9SPHN</name>
<dbReference type="SUPFAM" id="SSF51182">
    <property type="entry name" value="RmlC-like cupins"/>
    <property type="match status" value="1"/>
</dbReference>
<feature type="domain" description="HTH araC/xylS-type" evidence="4">
    <location>
        <begin position="223"/>
        <end position="323"/>
    </location>
</feature>
<dbReference type="RefSeq" id="WP_184114549.1">
    <property type="nucleotide sequence ID" value="NZ_JACHNY010000004.1"/>
</dbReference>
<organism evidence="5 6">
    <name type="scientific">Sphingomonas abaci</name>
    <dbReference type="NCBI Taxonomy" id="237611"/>
    <lineage>
        <taxon>Bacteria</taxon>
        <taxon>Pseudomonadati</taxon>
        <taxon>Pseudomonadota</taxon>
        <taxon>Alphaproteobacteria</taxon>
        <taxon>Sphingomonadales</taxon>
        <taxon>Sphingomonadaceae</taxon>
        <taxon>Sphingomonas</taxon>
    </lineage>
</organism>
<dbReference type="Proteomes" id="UP000574769">
    <property type="component" value="Unassembled WGS sequence"/>
</dbReference>
<dbReference type="Pfam" id="PF12833">
    <property type="entry name" value="HTH_18"/>
    <property type="match status" value="1"/>
</dbReference>
<evidence type="ECO:0000256" key="2">
    <source>
        <dbReference type="ARBA" id="ARBA00023125"/>
    </source>
</evidence>
<protein>
    <submittedName>
        <fullName evidence="5">AraC-like DNA-binding protein</fullName>
    </submittedName>
</protein>
<dbReference type="PROSITE" id="PS01124">
    <property type="entry name" value="HTH_ARAC_FAMILY_2"/>
    <property type="match status" value="1"/>
</dbReference>
<evidence type="ECO:0000259" key="4">
    <source>
        <dbReference type="PROSITE" id="PS01124"/>
    </source>
</evidence>
<keyword evidence="6" id="KW-1185">Reference proteome</keyword>
<dbReference type="GO" id="GO:0003700">
    <property type="term" value="F:DNA-binding transcription factor activity"/>
    <property type="evidence" value="ECO:0007669"/>
    <property type="project" value="InterPro"/>
</dbReference>